<evidence type="ECO:0000313" key="2">
    <source>
        <dbReference type="EMBL" id="AOZ95477.1"/>
    </source>
</evidence>
<proteinExistence type="predicted"/>
<dbReference type="Proteomes" id="UP000179284">
    <property type="component" value="Chromosome I"/>
</dbReference>
<dbReference type="InterPro" id="IPR052942">
    <property type="entry name" value="LPS_cholinephosphotransferase"/>
</dbReference>
<dbReference type="RefSeq" id="WP_071175250.1">
    <property type="nucleotide sequence ID" value="NZ_CP017831.1"/>
</dbReference>
<sequence length="306" mass="36148">MNNGLKDIIIRLSRKMIRSFEYEQEFDTLFYFLNNYFDIREAKPAQGPLRDLQKCDTLLLAIFHEACKKLNLDYWIDAGTLLGLHRHGGFIPWDDDLDACMLRDEYEKALVELPKLLDKYGIEVREFTQYPMSGFGIGYKHEQTGIWLDIYPVDAVQNVDESKAIPKLESNLWKYKKWYLKNRHRKTHAQLIEKKQQIINYGLEKGNDELLFLTVEYDYYKIIRNNRNNIFPLEVANFEGYEVNVPKKIPEYLSSIYGDNYMMFPRNGVAHHGGDSGKLYEWAKNSHTDMHQVYDELNQAYQDIKG</sequence>
<keyword evidence="3" id="KW-1185">Reference proteome</keyword>
<evidence type="ECO:0000313" key="3">
    <source>
        <dbReference type="Proteomes" id="UP000179284"/>
    </source>
</evidence>
<dbReference type="GO" id="GO:0009100">
    <property type="term" value="P:glycoprotein metabolic process"/>
    <property type="evidence" value="ECO:0007669"/>
    <property type="project" value="UniProtKB-ARBA"/>
</dbReference>
<gene>
    <name evidence="2" type="ORF">bhn_I0443</name>
</gene>
<feature type="domain" description="LicD/FKTN/FKRP nucleotidyltransferase" evidence="1">
    <location>
        <begin position="67"/>
        <end position="258"/>
    </location>
</feature>
<reference evidence="3" key="1">
    <citation type="submission" date="2016-10" db="EMBL/GenBank/DDBJ databases">
        <title>The complete genome sequence of the rumen bacterium Butyrivibrio hungatei MB2003.</title>
        <authorList>
            <person name="Palevich N."/>
            <person name="Kelly W.J."/>
            <person name="Leahy S.C."/>
            <person name="Altermann E."/>
            <person name="Rakonjac J."/>
            <person name="Attwood G.T."/>
        </authorList>
    </citation>
    <scope>NUCLEOTIDE SEQUENCE [LARGE SCALE GENOMIC DNA]</scope>
    <source>
        <strain evidence="3">MB2003</strain>
    </source>
</reference>
<dbReference type="AlphaFoldDB" id="A0A1D9NYQ5"/>
<dbReference type="KEGG" id="bhu:bhn_I0443"/>
<evidence type="ECO:0000259" key="1">
    <source>
        <dbReference type="Pfam" id="PF04991"/>
    </source>
</evidence>
<protein>
    <submittedName>
        <fullName evidence="2">LicD family protein</fullName>
    </submittedName>
</protein>
<accession>A0A1D9NYQ5</accession>
<name>A0A1D9NYQ5_9FIRM</name>
<dbReference type="PANTHER" id="PTHR43404:SF1">
    <property type="entry name" value="MNN4P"/>
    <property type="match status" value="1"/>
</dbReference>
<dbReference type="EMBL" id="CP017831">
    <property type="protein sequence ID" value="AOZ95477.1"/>
    <property type="molecule type" value="Genomic_DNA"/>
</dbReference>
<dbReference type="OrthoDB" id="9786100at2"/>
<organism evidence="2 3">
    <name type="scientific">Butyrivibrio hungatei</name>
    <dbReference type="NCBI Taxonomy" id="185008"/>
    <lineage>
        <taxon>Bacteria</taxon>
        <taxon>Bacillati</taxon>
        <taxon>Bacillota</taxon>
        <taxon>Clostridia</taxon>
        <taxon>Lachnospirales</taxon>
        <taxon>Lachnospiraceae</taxon>
        <taxon>Butyrivibrio</taxon>
    </lineage>
</organism>
<dbReference type="PANTHER" id="PTHR43404">
    <property type="entry name" value="LIPOPOLYSACCHARIDE CHOLINEPHOSPHOTRANSFERASE LICD"/>
    <property type="match status" value="1"/>
</dbReference>
<dbReference type="InterPro" id="IPR007074">
    <property type="entry name" value="LicD/FKTN/FKRP_NTP_transf"/>
</dbReference>
<dbReference type="Pfam" id="PF04991">
    <property type="entry name" value="LicD"/>
    <property type="match status" value="1"/>
</dbReference>